<evidence type="ECO:0008006" key="4">
    <source>
        <dbReference type="Google" id="ProtNLM"/>
    </source>
</evidence>
<dbReference type="InterPro" id="IPR011990">
    <property type="entry name" value="TPR-like_helical_dom_sf"/>
</dbReference>
<dbReference type="EMBL" id="CP104013">
    <property type="protein sequence ID" value="UYP47055.1"/>
    <property type="molecule type" value="Genomic_DNA"/>
</dbReference>
<sequence>MLLKILDYLVSRRYVELIHWTNEALERYGARMDENQKKLLQHIKHKEIHEILSFLKKLSYTKIEAETYELLLAQFSENEEDIKEQWAFETLFRSDRDYVNLILQENIIIFQEGIEISIEEDPNSLSLNQMKQALLDSNTLFINGKFYTAQGQTSIDKLQTKLRKSNVLQDLKQYKRYEKIIQFIDALDDTLQKMFSINHIGIIFYKEALFLVKWVQFLDEHQLLSEEIASTSKVTVLDDFGVRIGVQVKENLELGNLVIFTDKQAENNSEKSPLTPLFSLDEGLFSDTVSKDKHIKYNLKNEEDCKSFVNKILARIETGILLLTKKKAAWVKDPNDLAKYIQISLERIEGMASISQRLNVLRDLFSLSTDPSLIAKIQRKMERNYILYLKEQFSVDNIQAVSSILKSVLQYQLFEENQSLLVHTVVYLFDSYYADSDIIISSVEYLFSNWDLSEELIKILEKPQIVAITSKVAIMLNRGDYSSVVTYLTSYLKNHPKFSSFNILSLLLEVLLEIYQFKGTEKHKSITNNNYINFLRDFISSIHLYDKDISEKDRKTLVELIKKDFTFLSLDLDFIAYLDNKLVTYLTTLKTIDERYITKRDFYKIVRNIGEQAPLIMFHKKLPQVGIQVFEYLTKIYKDVEITLDFCSIYIRIFNKSANILKTSPDLLKSAAEIMLQIKVWIDTLNQTHETNIHPNFLLPIQKEIRSFLNNWYLRGELPEYDFAIHKTLIKQWVEYAGFEHDLENMYNILSIKDFIWACDEGNYQRMQKKYVEIPLSVYENNLDYFLEEIKRFLAQPYKNSDEFRIFLSVFNIIQEDIERIKITSQDFLEIKRIAELTFQNSSYVIIEEGKATRFAKTLTDIKDSIILFSPHIISNILEKFLSIYEMSNQEISRFDARVQMMGNMVSILGKTIQKYDQYFQTKAHLPLKQTQFLSKQDLELFIKKDHIDANILQIFQNIQKLILYLMIKEPIKSEKITIPFNQFLTNILIHFAANSEKIISDLIALSEEIFQNQKILNTNKKILFKSLLDIFDGQNYPEFNKKLEFYKDFVEKLSNLEALYYSIRRKENKAKIETAKIEAKSIIEFNPNLISPWIIYGNCLAIQEKYEDAIKAYNRALKCESSNPNYSRLYHNLLVAHLTLKQYDEAVSIVQNLDIGIKTNPFISDLIQRIEDITGKKLLQQT</sequence>
<keyword evidence="1" id="KW-0802">TPR repeat</keyword>
<reference evidence="2" key="1">
    <citation type="submission" date="2022-09" db="EMBL/GenBank/DDBJ databases">
        <title>Actin cytoskeleton and complex cell architecture in an #Asgard archaeon.</title>
        <authorList>
            <person name="Ponce Toledo R.I."/>
            <person name="Schleper C."/>
            <person name="Rodrigues Oliveira T."/>
            <person name="Wollweber F."/>
            <person name="Xu J."/>
            <person name="Rittmann S."/>
            <person name="Klingl A."/>
            <person name="Pilhofer M."/>
        </authorList>
    </citation>
    <scope>NUCLEOTIDE SEQUENCE</scope>
    <source>
        <strain evidence="2">B-35</strain>
    </source>
</reference>
<organism evidence="2 3">
    <name type="scientific">Candidatus Lokiarchaeum ossiferum</name>
    <dbReference type="NCBI Taxonomy" id="2951803"/>
    <lineage>
        <taxon>Archaea</taxon>
        <taxon>Promethearchaeati</taxon>
        <taxon>Promethearchaeota</taxon>
        <taxon>Promethearchaeia</taxon>
        <taxon>Promethearchaeales</taxon>
        <taxon>Promethearchaeaceae</taxon>
        <taxon>Candidatus Lokiarchaeum</taxon>
    </lineage>
</organism>
<dbReference type="PROSITE" id="PS50005">
    <property type="entry name" value="TPR"/>
    <property type="match status" value="1"/>
</dbReference>
<dbReference type="InterPro" id="IPR019734">
    <property type="entry name" value="TPR_rpt"/>
</dbReference>
<evidence type="ECO:0000313" key="2">
    <source>
        <dbReference type="EMBL" id="UYP47055.1"/>
    </source>
</evidence>
<dbReference type="Proteomes" id="UP001208689">
    <property type="component" value="Chromosome"/>
</dbReference>
<feature type="repeat" description="TPR" evidence="1">
    <location>
        <begin position="1091"/>
        <end position="1124"/>
    </location>
</feature>
<keyword evidence="3" id="KW-1185">Reference proteome</keyword>
<dbReference type="SUPFAM" id="SSF48452">
    <property type="entry name" value="TPR-like"/>
    <property type="match status" value="1"/>
</dbReference>
<protein>
    <recommendedName>
        <fullName evidence="4">Tetratricopeptide repeat protein</fullName>
    </recommendedName>
</protein>
<accession>A0ABY6HU51</accession>
<name>A0ABY6HU51_9ARCH</name>
<evidence type="ECO:0000313" key="3">
    <source>
        <dbReference type="Proteomes" id="UP001208689"/>
    </source>
</evidence>
<gene>
    <name evidence="2" type="ORF">NEF87_003340</name>
</gene>
<proteinExistence type="predicted"/>
<dbReference type="Gene3D" id="1.25.40.10">
    <property type="entry name" value="Tetratricopeptide repeat domain"/>
    <property type="match status" value="1"/>
</dbReference>
<evidence type="ECO:0000256" key="1">
    <source>
        <dbReference type="PROSITE-ProRule" id="PRU00339"/>
    </source>
</evidence>